<dbReference type="STRING" id="264251.FB00_06350"/>
<dbReference type="PANTHER" id="PTHR37305:SF1">
    <property type="entry name" value="MEMBRANE PROTEIN"/>
    <property type="match status" value="1"/>
</dbReference>
<dbReference type="GO" id="GO:0005886">
    <property type="term" value="C:plasma membrane"/>
    <property type="evidence" value="ECO:0007669"/>
    <property type="project" value="UniProtKB-SubCell"/>
</dbReference>
<evidence type="ECO:0008006" key="4">
    <source>
        <dbReference type="Google" id="ProtNLM"/>
    </source>
</evidence>
<gene>
    <name evidence="2" type="ORF">FB00_06350</name>
</gene>
<dbReference type="EMBL" id="JNBQ01000004">
    <property type="protein sequence ID" value="KLN35389.1"/>
    <property type="molecule type" value="Genomic_DNA"/>
</dbReference>
<comment type="caution">
    <text evidence="2">The sequence shown here is derived from an EMBL/GenBank/DDBJ whole genome shotgun (WGS) entry which is preliminary data.</text>
</comment>
<feature type="transmembrane region" description="Helical" evidence="1">
    <location>
        <begin position="43"/>
        <end position="65"/>
    </location>
</feature>
<dbReference type="PATRIC" id="fig|264251.5.peg.1295"/>
<evidence type="ECO:0000313" key="3">
    <source>
        <dbReference type="Proteomes" id="UP000035265"/>
    </source>
</evidence>
<feature type="transmembrane region" description="Helical" evidence="1">
    <location>
        <begin position="132"/>
        <end position="159"/>
    </location>
</feature>
<name>A0A0H2KU61_9MICO</name>
<evidence type="ECO:0000313" key="2">
    <source>
        <dbReference type="EMBL" id="KLN35389.1"/>
    </source>
</evidence>
<sequence length="290" mass="29725">MSATTLAPGATSPTASRTSPYRLTFGHVLRSEWIKFRSLRSTWWTLGITIAVMVGFSLMFAAVVSSMDSAGVSAEEAGMGASDGVGVMVITVGYSFAQLAVAVLGALTVTGEYSTGMIRSTLSAVPRRTPALAAKMIVVGVVTAVSTVVAVGLSYLVTYPILSGKGMTVDFSSADDQRALIGVVLYLTAVALFSVAVGVLLRSSAGAIFTLVAVFFVLSMVLNIVMGVTGADWVQTLMNSLPASAGEQVVLGGGMSSPDAIGPWPGFAVLAGWTAALTAAAAIVLKRRDA</sequence>
<dbReference type="RefSeq" id="WP_047232045.1">
    <property type="nucleotide sequence ID" value="NZ_JNBQ01000004.1"/>
</dbReference>
<keyword evidence="3" id="KW-1185">Reference proteome</keyword>
<feature type="transmembrane region" description="Helical" evidence="1">
    <location>
        <begin position="179"/>
        <end position="201"/>
    </location>
</feature>
<keyword evidence="1" id="KW-0472">Membrane</keyword>
<protein>
    <recommendedName>
        <fullName evidence="4">ABC transporter permease</fullName>
    </recommendedName>
</protein>
<dbReference type="PANTHER" id="PTHR37305">
    <property type="entry name" value="INTEGRAL MEMBRANE PROTEIN-RELATED"/>
    <property type="match status" value="1"/>
</dbReference>
<proteinExistence type="predicted"/>
<dbReference type="Proteomes" id="UP000035265">
    <property type="component" value="Unassembled WGS sequence"/>
</dbReference>
<feature type="transmembrane region" description="Helical" evidence="1">
    <location>
        <begin position="264"/>
        <end position="285"/>
    </location>
</feature>
<dbReference type="AlphaFoldDB" id="A0A0H2KU61"/>
<feature type="transmembrane region" description="Helical" evidence="1">
    <location>
        <begin position="208"/>
        <end position="231"/>
    </location>
</feature>
<feature type="transmembrane region" description="Helical" evidence="1">
    <location>
        <begin position="85"/>
        <end position="111"/>
    </location>
</feature>
<keyword evidence="1" id="KW-0812">Transmembrane</keyword>
<organism evidence="2 3">
    <name type="scientific">Cellulosimicrobium funkei</name>
    <dbReference type="NCBI Taxonomy" id="264251"/>
    <lineage>
        <taxon>Bacteria</taxon>
        <taxon>Bacillati</taxon>
        <taxon>Actinomycetota</taxon>
        <taxon>Actinomycetes</taxon>
        <taxon>Micrococcales</taxon>
        <taxon>Promicromonosporaceae</taxon>
        <taxon>Cellulosimicrobium</taxon>
    </lineage>
</organism>
<dbReference type="GO" id="GO:0140359">
    <property type="term" value="F:ABC-type transporter activity"/>
    <property type="evidence" value="ECO:0007669"/>
    <property type="project" value="InterPro"/>
</dbReference>
<keyword evidence="1" id="KW-1133">Transmembrane helix</keyword>
<accession>A0A0H2KU61</accession>
<reference evidence="2 3" key="1">
    <citation type="submission" date="2014-05" db="EMBL/GenBank/DDBJ databases">
        <title>Cellulosimicrobium funkei U11 genome.</title>
        <authorList>
            <person name="Hu C."/>
            <person name="Gong Y."/>
            <person name="Wan W."/>
            <person name="Jiang M."/>
        </authorList>
    </citation>
    <scope>NUCLEOTIDE SEQUENCE [LARGE SCALE GENOMIC DNA]</scope>
    <source>
        <strain evidence="2 3">U11</strain>
    </source>
</reference>
<evidence type="ECO:0000256" key="1">
    <source>
        <dbReference type="SAM" id="Phobius"/>
    </source>
</evidence>